<sequence>MKRPTYYVSMAILSLFFVYPIVWSGWSSIRLGDAFSLDSYRKLADYGEGVGTYLTNTVILVLLTVGGTLIVATFAGYAFARFRFPGRGLLFVLILAILMVPYPTILIPLYVLLGWFGLQDSLLGLALVMIMFQLPFAVFMMRNAFESVPRTLDEAAMMDGCGSFGALVRVLLPAVVPGLVTVGLFAFLASWNDYVAPLILISSNDRFTLPVAVVNMRLHDFGAVDYPTMQAGVVFMALPCLAIFLLLQRYYVRGFMSGALRG</sequence>
<evidence type="ECO:0000256" key="1">
    <source>
        <dbReference type="ARBA" id="ARBA00004651"/>
    </source>
</evidence>
<evidence type="ECO:0000256" key="7">
    <source>
        <dbReference type="RuleBase" id="RU363032"/>
    </source>
</evidence>
<keyword evidence="4 7" id="KW-0812">Transmembrane</keyword>
<evidence type="ECO:0000256" key="3">
    <source>
        <dbReference type="ARBA" id="ARBA00022475"/>
    </source>
</evidence>
<name>A0A5M3WU30_9ACTN</name>
<dbReference type="RefSeq" id="WP_155357529.1">
    <property type="nucleotide sequence ID" value="NZ_BAAAHL010000012.1"/>
</dbReference>
<keyword evidence="5 7" id="KW-1133">Transmembrane helix</keyword>
<keyword evidence="2 7" id="KW-0813">Transport</keyword>
<evidence type="ECO:0000259" key="8">
    <source>
        <dbReference type="PROSITE" id="PS50928"/>
    </source>
</evidence>
<dbReference type="Gene3D" id="1.10.3720.10">
    <property type="entry name" value="MetI-like"/>
    <property type="match status" value="1"/>
</dbReference>
<dbReference type="GO" id="GO:0005886">
    <property type="term" value="C:plasma membrane"/>
    <property type="evidence" value="ECO:0007669"/>
    <property type="project" value="UniProtKB-SubCell"/>
</dbReference>
<keyword evidence="6 7" id="KW-0472">Membrane</keyword>
<dbReference type="InterPro" id="IPR035906">
    <property type="entry name" value="MetI-like_sf"/>
</dbReference>
<evidence type="ECO:0000256" key="5">
    <source>
        <dbReference type="ARBA" id="ARBA00022989"/>
    </source>
</evidence>
<feature type="transmembrane region" description="Helical" evidence="7">
    <location>
        <begin position="166"/>
        <end position="188"/>
    </location>
</feature>
<dbReference type="InterPro" id="IPR000515">
    <property type="entry name" value="MetI-like"/>
</dbReference>
<organism evidence="9 10">
    <name type="scientific">Acrocarpospora macrocephala</name>
    <dbReference type="NCBI Taxonomy" id="150177"/>
    <lineage>
        <taxon>Bacteria</taxon>
        <taxon>Bacillati</taxon>
        <taxon>Actinomycetota</taxon>
        <taxon>Actinomycetes</taxon>
        <taxon>Streptosporangiales</taxon>
        <taxon>Streptosporangiaceae</taxon>
        <taxon>Acrocarpospora</taxon>
    </lineage>
</organism>
<accession>A0A5M3WU30</accession>
<gene>
    <name evidence="9" type="ORF">Amac_057970</name>
</gene>
<proteinExistence type="inferred from homology"/>
<evidence type="ECO:0000256" key="2">
    <source>
        <dbReference type="ARBA" id="ARBA00022448"/>
    </source>
</evidence>
<dbReference type="EMBL" id="BLAE01000035">
    <property type="protein sequence ID" value="GES12200.1"/>
    <property type="molecule type" value="Genomic_DNA"/>
</dbReference>
<feature type="transmembrane region" description="Helical" evidence="7">
    <location>
        <begin position="228"/>
        <end position="247"/>
    </location>
</feature>
<dbReference type="OrthoDB" id="4821463at2"/>
<feature type="transmembrane region" description="Helical" evidence="7">
    <location>
        <begin position="89"/>
        <end position="116"/>
    </location>
</feature>
<dbReference type="PROSITE" id="PS50928">
    <property type="entry name" value="ABC_TM1"/>
    <property type="match status" value="1"/>
</dbReference>
<dbReference type="CDD" id="cd06261">
    <property type="entry name" value="TM_PBP2"/>
    <property type="match status" value="1"/>
</dbReference>
<evidence type="ECO:0000256" key="4">
    <source>
        <dbReference type="ARBA" id="ARBA00022692"/>
    </source>
</evidence>
<dbReference type="GO" id="GO:0055085">
    <property type="term" value="P:transmembrane transport"/>
    <property type="evidence" value="ECO:0007669"/>
    <property type="project" value="InterPro"/>
</dbReference>
<feature type="transmembrane region" description="Helical" evidence="7">
    <location>
        <begin position="7"/>
        <end position="26"/>
    </location>
</feature>
<protein>
    <submittedName>
        <fullName evidence="9">Sugar ABC transporter permease</fullName>
    </submittedName>
</protein>
<dbReference type="AlphaFoldDB" id="A0A5M3WU30"/>
<feature type="domain" description="ABC transmembrane type-1" evidence="8">
    <location>
        <begin position="54"/>
        <end position="247"/>
    </location>
</feature>
<comment type="caution">
    <text evidence="9">The sequence shown here is derived from an EMBL/GenBank/DDBJ whole genome shotgun (WGS) entry which is preliminary data.</text>
</comment>
<reference evidence="9 10" key="1">
    <citation type="submission" date="2019-10" db="EMBL/GenBank/DDBJ databases">
        <title>Whole genome shotgun sequence of Acrocarpospora macrocephala NBRC 16266.</title>
        <authorList>
            <person name="Ichikawa N."/>
            <person name="Kimura A."/>
            <person name="Kitahashi Y."/>
            <person name="Komaki H."/>
            <person name="Oguchi A."/>
        </authorList>
    </citation>
    <scope>NUCLEOTIDE SEQUENCE [LARGE SCALE GENOMIC DNA]</scope>
    <source>
        <strain evidence="9 10">NBRC 16266</strain>
    </source>
</reference>
<keyword evidence="10" id="KW-1185">Reference proteome</keyword>
<feature type="transmembrane region" description="Helical" evidence="7">
    <location>
        <begin position="122"/>
        <end position="145"/>
    </location>
</feature>
<evidence type="ECO:0000313" key="9">
    <source>
        <dbReference type="EMBL" id="GES12200.1"/>
    </source>
</evidence>
<dbReference type="SUPFAM" id="SSF161098">
    <property type="entry name" value="MetI-like"/>
    <property type="match status" value="1"/>
</dbReference>
<feature type="transmembrane region" description="Helical" evidence="7">
    <location>
        <begin position="53"/>
        <end position="77"/>
    </location>
</feature>
<comment type="similarity">
    <text evidence="7">Belongs to the binding-protein-dependent transport system permease family.</text>
</comment>
<dbReference type="Proteomes" id="UP000331127">
    <property type="component" value="Unassembled WGS sequence"/>
</dbReference>
<evidence type="ECO:0000256" key="6">
    <source>
        <dbReference type="ARBA" id="ARBA00023136"/>
    </source>
</evidence>
<comment type="subcellular location">
    <subcellularLocation>
        <location evidence="1 7">Cell membrane</location>
        <topology evidence="1 7">Multi-pass membrane protein</topology>
    </subcellularLocation>
</comment>
<dbReference type="PANTHER" id="PTHR43744:SF8">
    <property type="entry name" value="SN-GLYCEROL-3-PHOSPHATE TRANSPORT SYSTEM PERMEASE PROTEIN UGPE"/>
    <property type="match status" value="1"/>
</dbReference>
<keyword evidence="3" id="KW-1003">Cell membrane</keyword>
<dbReference type="Pfam" id="PF00528">
    <property type="entry name" value="BPD_transp_1"/>
    <property type="match status" value="1"/>
</dbReference>
<evidence type="ECO:0000313" key="10">
    <source>
        <dbReference type="Proteomes" id="UP000331127"/>
    </source>
</evidence>
<dbReference type="PANTHER" id="PTHR43744">
    <property type="entry name" value="ABC TRANSPORTER PERMEASE PROTEIN MG189-RELATED-RELATED"/>
    <property type="match status" value="1"/>
</dbReference>